<sequence>MIEILDDLDVLTRPDLDPRGLSLAGARLGSKAADTVARGSVIEVTLSPIVHRAIAGSGRETEYYGADGEPLSREKVVENAVETEGVVHFPGKFSYRIVGGTVVGFAMYGGERGLLAHFGYLRSRDDFLDVFGTPDLVEESFDCGELMGYRHHYRASEKKVFWDSWNDHVGSLNLGDFGAR</sequence>
<gene>
    <name evidence="1" type="ORF">H4W30_000942</name>
</gene>
<reference evidence="1 2" key="1">
    <citation type="submission" date="2020-10" db="EMBL/GenBank/DDBJ databases">
        <title>Sequencing the genomes of 1000 actinobacteria strains.</title>
        <authorList>
            <person name="Klenk H.-P."/>
        </authorList>
    </citation>
    <scope>NUCLEOTIDE SEQUENCE [LARGE SCALE GENOMIC DNA]</scope>
    <source>
        <strain evidence="1 2">DSM 46661</strain>
    </source>
</reference>
<organism evidence="1 2">
    <name type="scientific">Amycolatopsis roodepoortensis</name>
    <dbReference type="NCBI Taxonomy" id="700274"/>
    <lineage>
        <taxon>Bacteria</taxon>
        <taxon>Bacillati</taxon>
        <taxon>Actinomycetota</taxon>
        <taxon>Actinomycetes</taxon>
        <taxon>Pseudonocardiales</taxon>
        <taxon>Pseudonocardiaceae</taxon>
        <taxon>Amycolatopsis</taxon>
    </lineage>
</organism>
<evidence type="ECO:0000313" key="1">
    <source>
        <dbReference type="EMBL" id="MBE1573913.1"/>
    </source>
</evidence>
<dbReference type="Proteomes" id="UP000656548">
    <property type="component" value="Unassembled WGS sequence"/>
</dbReference>
<comment type="caution">
    <text evidence="1">The sequence shown here is derived from an EMBL/GenBank/DDBJ whole genome shotgun (WGS) entry which is preliminary data.</text>
</comment>
<dbReference type="EMBL" id="JADBEJ010000001">
    <property type="protein sequence ID" value="MBE1573913.1"/>
    <property type="molecule type" value="Genomic_DNA"/>
</dbReference>
<accession>A0ABR9L160</accession>
<proteinExistence type="predicted"/>
<keyword evidence="2" id="KW-1185">Reference proteome</keyword>
<name>A0ABR9L160_9PSEU</name>
<evidence type="ECO:0000313" key="2">
    <source>
        <dbReference type="Proteomes" id="UP000656548"/>
    </source>
</evidence>
<dbReference type="RefSeq" id="WP_192741652.1">
    <property type="nucleotide sequence ID" value="NZ_JADBEJ010000001.1"/>
</dbReference>
<protein>
    <submittedName>
        <fullName evidence="1">Uncharacterized protein</fullName>
    </submittedName>
</protein>